<dbReference type="Pfam" id="PF05147">
    <property type="entry name" value="LANC_like"/>
    <property type="match status" value="1"/>
</dbReference>
<dbReference type="Gene3D" id="1.50.10.10">
    <property type="match status" value="1"/>
</dbReference>
<dbReference type="Pfam" id="PF13575">
    <property type="entry name" value="DUF4135"/>
    <property type="match status" value="1"/>
</dbReference>
<dbReference type="InterPro" id="IPR011009">
    <property type="entry name" value="Kinase-like_dom_sf"/>
</dbReference>
<protein>
    <submittedName>
        <fullName evidence="2">Type 2 lanthipeptide synthetase LanM family protein</fullName>
    </submittedName>
</protein>
<dbReference type="InterPro" id="IPR017146">
    <property type="entry name" value="Lanti_2_LanM"/>
</dbReference>
<dbReference type="SUPFAM" id="SSF56112">
    <property type="entry name" value="Protein kinase-like (PK-like)"/>
    <property type="match status" value="1"/>
</dbReference>
<evidence type="ECO:0000313" key="2">
    <source>
        <dbReference type="EMBL" id="MFC4590860.1"/>
    </source>
</evidence>
<dbReference type="Proteomes" id="UP001595891">
    <property type="component" value="Unassembled WGS sequence"/>
</dbReference>
<dbReference type="NCBIfam" id="TIGR03897">
    <property type="entry name" value="lanti_2_LanM"/>
    <property type="match status" value="1"/>
</dbReference>
<dbReference type="CDD" id="cd04792">
    <property type="entry name" value="LanM-like"/>
    <property type="match status" value="1"/>
</dbReference>
<dbReference type="SUPFAM" id="SSF158745">
    <property type="entry name" value="LanC-like"/>
    <property type="match status" value="1"/>
</dbReference>
<organism evidence="2 3">
    <name type="scientific">Sphaerisporangium corydalis</name>
    <dbReference type="NCBI Taxonomy" id="1441875"/>
    <lineage>
        <taxon>Bacteria</taxon>
        <taxon>Bacillati</taxon>
        <taxon>Actinomycetota</taxon>
        <taxon>Actinomycetes</taxon>
        <taxon>Streptosporangiales</taxon>
        <taxon>Streptosporangiaceae</taxon>
        <taxon>Sphaerisporangium</taxon>
    </lineage>
</organism>
<dbReference type="InterPro" id="IPR025410">
    <property type="entry name" value="Lant_dehyd"/>
</dbReference>
<keyword evidence="3" id="KW-1185">Reference proteome</keyword>
<feature type="domain" description="Lantibiotic biosynthesis protein dehydration" evidence="1">
    <location>
        <begin position="167"/>
        <end position="537"/>
    </location>
</feature>
<sequence>MTQPAARGESTAAGLPGTDWWTRALAREERPETAAHGDTAARPAWCDFVERAVTMTMPPAGPTGTDAWHEAFAVPFRPLLALVRDRLAEAARRHLSADADSARAVAETFTGVLAGRLARIALYTLMAELGTARAGGLLAGADDRERFADFLRRQCTPGGLAALFTRYPVLARQLGMAAMSAADAGAELLARLGADRAELVASLLGGADPGPVMAIEPGLGDPHERGRSVGLVRFADGRTIVYKPRPLAAHARFNEVVAWLNRRLPGCDLRTARVVTRQGYGWMEFVQAGPLDRPEDARRFYRRAGVLLAALHAVHATDMHCENVIACADQPVLIDVETVFHPDLPLPDTITIADPAAHALATSVQRTGLLPYVTVGENGLLDQSGLGGDPGATCPEGALDWEPPASAAARLVRRPVPYAGAANRPRFDGRVLEPADHQADVLEGFRLGYDAVVRRRAEFARLVESFSEVETRVVVRPSCGYANLLAESTHPDLQRDALDRDAALDVLDEASAGHPLWRRLAPYERAEMWAGDIPLITGRPASRDLWTCGGAHLPDALERSGLECALEKIAAMGEIDRGEQEWVIRASLAARRPAGGHHSTRPAVARTPAGAEPGRLLAAAAGLADEILARSKVMRGEDDRGRINWLGLQLVDDQRWMVLPMGASLADGYLGVALFLAQLTRLTGIARYGQAARRAVTPIPQLLATLADRPDLLSAVACGSSAGLGGMSYALARLATLLDDGELRDWAETSVELANRTTGLDGPPEPPGWADGTAGCLAAMGAVHREIGSGTAARLAVTCADRLADLVERTTGHSVPDEEEIPAGFAAGAAGIGWALTRFAMHAPDSRHSLAGRRALRRAGEQIVPGGPQGHGWCRGTAGLLMARACLANDTAGDTGAALLSLAERPMLGDLSLCHGELGIADALLVLAAIEPGQGAAPTLHRRADLVLDAVHRHGPTCATPGGIATPGLLHGLAGIGYGLLRLGFPKKVPSVLLLEPTP</sequence>
<dbReference type="EMBL" id="JBHSFN010000026">
    <property type="protein sequence ID" value="MFC4590860.1"/>
    <property type="molecule type" value="Genomic_DNA"/>
</dbReference>
<dbReference type="SMART" id="SM01260">
    <property type="entry name" value="LANC_like"/>
    <property type="match status" value="1"/>
</dbReference>
<comment type="caution">
    <text evidence="2">The sequence shown here is derived from an EMBL/GenBank/DDBJ whole genome shotgun (WGS) entry which is preliminary data.</text>
</comment>
<reference evidence="3" key="1">
    <citation type="journal article" date="2019" name="Int. J. Syst. Evol. Microbiol.">
        <title>The Global Catalogue of Microorganisms (GCM) 10K type strain sequencing project: providing services to taxonomists for standard genome sequencing and annotation.</title>
        <authorList>
            <consortium name="The Broad Institute Genomics Platform"/>
            <consortium name="The Broad Institute Genome Sequencing Center for Infectious Disease"/>
            <person name="Wu L."/>
            <person name="Ma J."/>
        </authorList>
    </citation>
    <scope>NUCLEOTIDE SEQUENCE [LARGE SCALE GENOMIC DNA]</scope>
    <source>
        <strain evidence="3">CCUG 49560</strain>
    </source>
</reference>
<evidence type="ECO:0000259" key="1">
    <source>
        <dbReference type="Pfam" id="PF13575"/>
    </source>
</evidence>
<gene>
    <name evidence="2" type="ORF">ACFO8L_32515</name>
</gene>
<dbReference type="InterPro" id="IPR007822">
    <property type="entry name" value="LANC-like"/>
</dbReference>
<dbReference type="RefSeq" id="WP_262844265.1">
    <property type="nucleotide sequence ID" value="NZ_JANZYP010000027.1"/>
</dbReference>
<evidence type="ECO:0000313" key="3">
    <source>
        <dbReference type="Proteomes" id="UP001595891"/>
    </source>
</evidence>
<proteinExistence type="predicted"/>
<dbReference type="PRINTS" id="PR01950">
    <property type="entry name" value="LANCSUPER"/>
</dbReference>
<accession>A0ABV9EQ62</accession>
<dbReference type="PIRSF" id="PIRSF037228">
    <property type="entry name" value="Lant_mod_RumM"/>
    <property type="match status" value="1"/>
</dbReference>
<name>A0ABV9EQ62_9ACTN</name>
<dbReference type="InterPro" id="IPR012341">
    <property type="entry name" value="6hp_glycosidase-like_sf"/>
</dbReference>